<protein>
    <submittedName>
        <fullName evidence="2">Uncharacterized protein</fullName>
    </submittedName>
</protein>
<accession>A0A1R2D0Q5</accession>
<comment type="caution">
    <text evidence="2">The sequence shown here is derived from an EMBL/GenBank/DDBJ whole genome shotgun (WGS) entry which is preliminary data.</text>
</comment>
<dbReference type="EMBL" id="MPUH01000020">
    <property type="protein sequence ID" value="OMJ94834.1"/>
    <property type="molecule type" value="Genomic_DNA"/>
</dbReference>
<dbReference type="InterPro" id="IPR002347">
    <property type="entry name" value="SDR_fam"/>
</dbReference>
<keyword evidence="1" id="KW-1133">Transmembrane helix</keyword>
<name>A0A1R2D0Q5_9CILI</name>
<dbReference type="OrthoDB" id="310857at2759"/>
<dbReference type="Pfam" id="PF13561">
    <property type="entry name" value="adh_short_C2"/>
    <property type="match status" value="1"/>
</dbReference>
<dbReference type="FunFam" id="3.40.50.720:FF:000084">
    <property type="entry name" value="Short-chain dehydrogenase reductase"/>
    <property type="match status" value="1"/>
</dbReference>
<reference evidence="2 3" key="1">
    <citation type="submission" date="2016-11" db="EMBL/GenBank/DDBJ databases">
        <title>The macronuclear genome of Stentor coeruleus: a giant cell with tiny introns.</title>
        <authorList>
            <person name="Slabodnick M."/>
            <person name="Ruby J.G."/>
            <person name="Reiff S.B."/>
            <person name="Swart E.C."/>
            <person name="Gosai S."/>
            <person name="Prabakaran S."/>
            <person name="Witkowska E."/>
            <person name="Larue G.E."/>
            <person name="Fisher S."/>
            <person name="Freeman R.M."/>
            <person name="Gunawardena J."/>
            <person name="Chu W."/>
            <person name="Stover N.A."/>
            <person name="Gregory B.D."/>
            <person name="Nowacki M."/>
            <person name="Derisi J."/>
            <person name="Roy S.W."/>
            <person name="Marshall W.F."/>
            <person name="Sood P."/>
        </authorList>
    </citation>
    <scope>NUCLEOTIDE SEQUENCE [LARGE SCALE GENOMIC DNA]</scope>
    <source>
        <strain evidence="2">WM001</strain>
    </source>
</reference>
<dbReference type="Proteomes" id="UP000187209">
    <property type="component" value="Unassembled WGS sequence"/>
</dbReference>
<evidence type="ECO:0000313" key="3">
    <source>
        <dbReference type="Proteomes" id="UP000187209"/>
    </source>
</evidence>
<gene>
    <name evidence="2" type="ORF">SteCoe_1854</name>
</gene>
<dbReference type="SUPFAM" id="SSF51735">
    <property type="entry name" value="NAD(P)-binding Rossmann-fold domains"/>
    <property type="match status" value="1"/>
</dbReference>
<dbReference type="PROSITE" id="PS00061">
    <property type="entry name" value="ADH_SHORT"/>
    <property type="match status" value="1"/>
</dbReference>
<dbReference type="InterPro" id="IPR020904">
    <property type="entry name" value="Sc_DH/Rdtase_CS"/>
</dbReference>
<proteinExistence type="predicted"/>
<sequence>MEVHEKTGQELNYFAKKRILIIGAAGAVGKACALWLLNKGAKVAMASRKMKDIQSIGAQFPNQAVCIKCDLASDEEQFDMVNGVLEAFGGLDALINCAGVIFENDLENTFPQDHDYLIDINLRSFFHISQLCSIALYKCKGCIVNLTSSKPPQQGMISYCMSKAGLDMLTKCLSMELAPVRVNAVAPGFLADGFLKSSMLSDENVDRAKARLRGKNPLKRLGRVDEIVKAIIFLCSPKARNLTGQIIQVDGGVHCTNSSFIHWNPSTKMNSKFVPSDFKIINKFANWYNKKISPIVPDGEKPKNWIDLTIRHSNWFTSLADAHIKIYENYDKLDSQEDYLGIFEDMKCKEEDLNLSYNPIPGRLSVNPEGLTERYGRATPNLSFDESFNQ</sequence>
<evidence type="ECO:0000256" key="1">
    <source>
        <dbReference type="SAM" id="Phobius"/>
    </source>
</evidence>
<keyword evidence="1" id="KW-0812">Transmembrane</keyword>
<organism evidence="2 3">
    <name type="scientific">Stentor coeruleus</name>
    <dbReference type="NCBI Taxonomy" id="5963"/>
    <lineage>
        <taxon>Eukaryota</taxon>
        <taxon>Sar</taxon>
        <taxon>Alveolata</taxon>
        <taxon>Ciliophora</taxon>
        <taxon>Postciliodesmatophora</taxon>
        <taxon>Heterotrichea</taxon>
        <taxon>Heterotrichida</taxon>
        <taxon>Stentoridae</taxon>
        <taxon>Stentor</taxon>
    </lineage>
</organism>
<keyword evidence="1" id="KW-0472">Membrane</keyword>
<evidence type="ECO:0000313" key="2">
    <source>
        <dbReference type="EMBL" id="OMJ94834.1"/>
    </source>
</evidence>
<dbReference type="PRINTS" id="PR00080">
    <property type="entry name" value="SDRFAMILY"/>
</dbReference>
<dbReference type="PANTHER" id="PTHR43975">
    <property type="entry name" value="ZGC:101858"/>
    <property type="match status" value="1"/>
</dbReference>
<feature type="transmembrane region" description="Helical" evidence="1">
    <location>
        <begin position="19"/>
        <end position="38"/>
    </location>
</feature>
<dbReference type="AlphaFoldDB" id="A0A1R2D0Q5"/>
<dbReference type="CDD" id="cd05233">
    <property type="entry name" value="SDR_c"/>
    <property type="match status" value="1"/>
</dbReference>
<dbReference type="PANTHER" id="PTHR43975:SF2">
    <property type="entry name" value="EG:BACR7A4.14 PROTEIN-RELATED"/>
    <property type="match status" value="1"/>
</dbReference>
<keyword evidence="3" id="KW-1185">Reference proteome</keyword>
<dbReference type="Gene3D" id="3.40.50.720">
    <property type="entry name" value="NAD(P)-binding Rossmann-like Domain"/>
    <property type="match status" value="1"/>
</dbReference>
<dbReference type="PRINTS" id="PR00081">
    <property type="entry name" value="GDHRDH"/>
</dbReference>
<dbReference type="InterPro" id="IPR036291">
    <property type="entry name" value="NAD(P)-bd_dom_sf"/>
</dbReference>